<name>A0A1I6DE98_9FIRM</name>
<organism evidence="1 2">
    <name type="scientific">Desulfoscipio geothermicus DSM 3669</name>
    <dbReference type="NCBI Taxonomy" id="1121426"/>
    <lineage>
        <taxon>Bacteria</taxon>
        <taxon>Bacillati</taxon>
        <taxon>Bacillota</taxon>
        <taxon>Clostridia</taxon>
        <taxon>Eubacteriales</taxon>
        <taxon>Desulfallaceae</taxon>
        <taxon>Desulfoscipio</taxon>
    </lineage>
</organism>
<sequence length="169" mass="19478">MPKYLKADIERGFILAYYELVKGCTVSLDLPGGNIVPVVALAHKPGEYYGMDFSSTYHFTEGQKPQTRLRRVRRVVEEIQRYAEFAEHMSSIKYRYVYEIWCFIPPNKYVSDTVAAAGKEGLPVELVGLEQVHERIRQVAVLQPIDKDTVYENAFLWAARLFRQAGAWK</sequence>
<accession>A0A1I6DE98</accession>
<gene>
    <name evidence="1" type="ORF">SAMN05660706_10991</name>
</gene>
<keyword evidence="2" id="KW-1185">Reference proteome</keyword>
<protein>
    <submittedName>
        <fullName evidence="1">Uncharacterized protein</fullName>
    </submittedName>
</protein>
<evidence type="ECO:0000313" key="2">
    <source>
        <dbReference type="Proteomes" id="UP000199584"/>
    </source>
</evidence>
<proteinExistence type="predicted"/>
<dbReference type="OrthoDB" id="1722668at2"/>
<dbReference type="Proteomes" id="UP000199584">
    <property type="component" value="Unassembled WGS sequence"/>
</dbReference>
<dbReference type="EMBL" id="FOYM01000009">
    <property type="protein sequence ID" value="SFR03773.1"/>
    <property type="molecule type" value="Genomic_DNA"/>
</dbReference>
<dbReference type="AlphaFoldDB" id="A0A1I6DE98"/>
<evidence type="ECO:0000313" key="1">
    <source>
        <dbReference type="EMBL" id="SFR03773.1"/>
    </source>
</evidence>
<dbReference type="STRING" id="39060.SAMN05660706_10991"/>
<reference evidence="2" key="1">
    <citation type="submission" date="2016-10" db="EMBL/GenBank/DDBJ databases">
        <authorList>
            <person name="Varghese N."/>
            <person name="Submissions S."/>
        </authorList>
    </citation>
    <scope>NUCLEOTIDE SEQUENCE [LARGE SCALE GENOMIC DNA]</scope>
    <source>
        <strain evidence="2">DSM 3669</strain>
    </source>
</reference>